<sequence>MSTKRLRAKDLSSPFHGTRTSGTLTDVERLQLLLDAIPGHAFACGVTAAALWGLPLSRIVEADAWARPRIGVPRHATRVRRADVFGHRLAIEDDDVQFVRGMPCLSPARTWIDVSRTLPISGLLAVTDALISRRRPLATIVELEEMQQRYSGGRGALARERALQLADDRAESPRESMVRLILIDAGLAAPECNVEIWDEHRFVARVDMLYRDRKLIIEYDGDHHRDPDRWSRDQMRRAELEALGYRYTTVTRRDIDDPDALVRRIRRMLASA</sequence>
<dbReference type="Pfam" id="PF04480">
    <property type="entry name" value="DUF559"/>
    <property type="match status" value="1"/>
</dbReference>
<dbReference type="InterPro" id="IPR007569">
    <property type="entry name" value="DUF559"/>
</dbReference>
<protein>
    <recommendedName>
        <fullName evidence="1">DUF559 domain-containing protein</fullName>
    </recommendedName>
</protein>
<comment type="caution">
    <text evidence="2">The sequence shown here is derived from an EMBL/GenBank/DDBJ whole genome shotgun (WGS) entry which is preliminary data.</text>
</comment>
<dbReference type="PATRIC" id="fig|82380.11.peg.1328"/>
<evidence type="ECO:0000313" key="3">
    <source>
        <dbReference type="Proteomes" id="UP000033640"/>
    </source>
</evidence>
<dbReference type="RefSeq" id="WP_052678919.1">
    <property type="nucleotide sequence ID" value="NZ_JYIW01000022.1"/>
</dbReference>
<dbReference type="EMBL" id="JYIW01000022">
    <property type="protein sequence ID" value="KJL29724.1"/>
    <property type="molecule type" value="Genomic_DNA"/>
</dbReference>
<dbReference type="Proteomes" id="UP000033640">
    <property type="component" value="Unassembled WGS sequence"/>
</dbReference>
<name>A0A0F0LAN6_9MICO</name>
<feature type="domain" description="DUF559" evidence="1">
    <location>
        <begin position="206"/>
        <end position="268"/>
    </location>
</feature>
<dbReference type="SUPFAM" id="SSF52980">
    <property type="entry name" value="Restriction endonuclease-like"/>
    <property type="match status" value="1"/>
</dbReference>
<evidence type="ECO:0000259" key="1">
    <source>
        <dbReference type="Pfam" id="PF04480"/>
    </source>
</evidence>
<organism evidence="2 3">
    <name type="scientific">Microbacterium oxydans</name>
    <dbReference type="NCBI Taxonomy" id="82380"/>
    <lineage>
        <taxon>Bacteria</taxon>
        <taxon>Bacillati</taxon>
        <taxon>Actinomycetota</taxon>
        <taxon>Actinomycetes</taxon>
        <taxon>Micrococcales</taxon>
        <taxon>Microbacteriaceae</taxon>
        <taxon>Microbacterium</taxon>
    </lineage>
</organism>
<reference evidence="2 3" key="1">
    <citation type="submission" date="2015-02" db="EMBL/GenBank/DDBJ databases">
        <title>Draft genome sequences of ten Microbacterium spp. with emphasis on heavy metal contaminated environments.</title>
        <authorList>
            <person name="Corretto E."/>
        </authorList>
    </citation>
    <scope>NUCLEOTIDE SEQUENCE [LARGE SCALE GENOMIC DNA]</scope>
    <source>
        <strain evidence="2 3">BEL4b</strain>
    </source>
</reference>
<accession>A0A0F0LAN6</accession>
<evidence type="ECO:0000313" key="2">
    <source>
        <dbReference type="EMBL" id="KJL29724.1"/>
    </source>
</evidence>
<dbReference type="AlphaFoldDB" id="A0A0F0LAN6"/>
<dbReference type="Gene3D" id="3.40.960.10">
    <property type="entry name" value="VSR Endonuclease"/>
    <property type="match status" value="1"/>
</dbReference>
<dbReference type="InterPro" id="IPR011335">
    <property type="entry name" value="Restrct_endonuc-II-like"/>
</dbReference>
<gene>
    <name evidence="2" type="ORF">RS83_01294</name>
</gene>
<proteinExistence type="predicted"/>